<dbReference type="AlphaFoldDB" id="A0A5N6M797"/>
<gene>
    <name evidence="1" type="ORF">E3N88_31620</name>
</gene>
<evidence type="ECO:0000313" key="1">
    <source>
        <dbReference type="EMBL" id="KAD3336101.1"/>
    </source>
</evidence>
<name>A0A5N6M797_9ASTR</name>
<accession>A0A5N6M797</accession>
<evidence type="ECO:0000313" key="2">
    <source>
        <dbReference type="Proteomes" id="UP000326396"/>
    </source>
</evidence>
<protein>
    <submittedName>
        <fullName evidence="1">Uncharacterized protein</fullName>
    </submittedName>
</protein>
<reference evidence="1 2" key="1">
    <citation type="submission" date="2019-05" db="EMBL/GenBank/DDBJ databases">
        <title>Mikania micrantha, genome provides insights into the molecular mechanism of rapid growth.</title>
        <authorList>
            <person name="Liu B."/>
        </authorList>
    </citation>
    <scope>NUCLEOTIDE SEQUENCE [LARGE SCALE GENOMIC DNA]</scope>
    <source>
        <strain evidence="1">NLD-2019</strain>
        <tissue evidence="1">Leaf</tissue>
    </source>
</reference>
<proteinExistence type="predicted"/>
<dbReference type="EMBL" id="SZYD01000016">
    <property type="protein sequence ID" value="KAD3336101.1"/>
    <property type="molecule type" value="Genomic_DNA"/>
</dbReference>
<dbReference type="PANTHER" id="PTHR37766:SF1">
    <property type="entry name" value="OS01G0897100 PROTEIN"/>
    <property type="match status" value="1"/>
</dbReference>
<organism evidence="1 2">
    <name type="scientific">Mikania micrantha</name>
    <name type="common">bitter vine</name>
    <dbReference type="NCBI Taxonomy" id="192012"/>
    <lineage>
        <taxon>Eukaryota</taxon>
        <taxon>Viridiplantae</taxon>
        <taxon>Streptophyta</taxon>
        <taxon>Embryophyta</taxon>
        <taxon>Tracheophyta</taxon>
        <taxon>Spermatophyta</taxon>
        <taxon>Magnoliopsida</taxon>
        <taxon>eudicotyledons</taxon>
        <taxon>Gunneridae</taxon>
        <taxon>Pentapetalae</taxon>
        <taxon>asterids</taxon>
        <taxon>campanulids</taxon>
        <taxon>Asterales</taxon>
        <taxon>Asteraceae</taxon>
        <taxon>Asteroideae</taxon>
        <taxon>Heliantheae alliance</taxon>
        <taxon>Eupatorieae</taxon>
        <taxon>Mikania</taxon>
    </lineage>
</organism>
<dbReference type="Proteomes" id="UP000326396">
    <property type="component" value="Linkage Group LG6"/>
</dbReference>
<sequence>MNRDICWEELEWKGKQGQSPAMVATKPHYFLVLDVDQTVENFLENVPEFWSSLEFSDTLKDGDILFLDMNFFINMFLRLMNKEDMEEIWKIINENGESDETRKTLVEVEAVHASASNVAANKEKEKIWFKF</sequence>
<dbReference type="OrthoDB" id="1927237at2759"/>
<keyword evidence="2" id="KW-1185">Reference proteome</keyword>
<comment type="caution">
    <text evidence="1">The sequence shown here is derived from an EMBL/GenBank/DDBJ whole genome shotgun (WGS) entry which is preliminary data.</text>
</comment>
<dbReference type="PANTHER" id="PTHR37766">
    <property type="entry name" value="OS01G0897100 PROTEIN"/>
    <property type="match status" value="1"/>
</dbReference>